<dbReference type="Proteomes" id="UP000005695">
    <property type="component" value="Unassembled WGS sequence"/>
</dbReference>
<evidence type="ECO:0000313" key="2">
    <source>
        <dbReference type="Proteomes" id="UP000005695"/>
    </source>
</evidence>
<gene>
    <name evidence="1" type="ORF">Dace_0804</name>
</gene>
<dbReference type="EMBL" id="AAEW02000018">
    <property type="protein sequence ID" value="EAT14752.1"/>
    <property type="molecule type" value="Genomic_DNA"/>
</dbReference>
<dbReference type="NCBIfam" id="TIGR02547">
    <property type="entry name" value="casA_cse1"/>
    <property type="match status" value="1"/>
</dbReference>
<dbReference type="OrthoDB" id="5392377at2"/>
<name>Q1JX06_DESA6</name>
<sequence>MNLLSDAWIPVRLQGKASAQKLTVRQLLCGDEHWELCLPRDDMELAALQLLICLTQALATPDNATTLKQRIKTPLTGELLDSAGKFFNDWFQLDHPTSPFMQVRNVKAKEPTPMDKLLAGVTGATNSCFVNPSGLGESLCAGCTAIALFNQAMNVPGFGGGFKAGLRGGAPVTTLVQGEHLRQTIWLNVLTEENIDHLLPWHQKTKKQKPTWIDPIKPETFAAQSIGFLRGLFWQPAHIELCQAEQGGSCSCCGQHHVEVYRGFNKAKFSYRIEGLWPHPHGARIVALKKGEKEEKFVSFTTTAPSWTQLGSFVFARDVVDAKTPGQQPAAVIKQAQELGLRRLALTVGGYRNNQASILERRHELLSLGQGWNKHPKTVQEIVDKALGYRDALNKALLTFFKGMNNKEIKGAGVAVHEAGKEQFYRRSEGIILDALASVDFENPKETLLTLGEVLHRLDRELFEELVQPYLSDPNLGYTPFLRTV</sequence>
<protein>
    <recommendedName>
        <fullName evidence="3">CRISPR-associated protein, Cse1 family</fullName>
    </recommendedName>
</protein>
<dbReference type="NCBIfam" id="NF007247">
    <property type="entry name" value="PRK09693.1"/>
    <property type="match status" value="1"/>
</dbReference>
<accession>Q1JX06</accession>
<reference evidence="1" key="1">
    <citation type="submission" date="2006-05" db="EMBL/GenBank/DDBJ databases">
        <title>Annotation of the draft genome assembly of Desulfuromonas acetoxidans DSM 684.</title>
        <authorList>
            <consortium name="US DOE Joint Genome Institute (JGI-ORNL)"/>
            <person name="Larimer F."/>
            <person name="Land M."/>
            <person name="Hauser L."/>
        </authorList>
    </citation>
    <scope>NUCLEOTIDE SEQUENCE [LARGE SCALE GENOMIC DNA]</scope>
    <source>
        <strain evidence="1">DSM 684</strain>
    </source>
</reference>
<dbReference type="CDD" id="cd09729">
    <property type="entry name" value="Cse1_I-E"/>
    <property type="match status" value="1"/>
</dbReference>
<evidence type="ECO:0008006" key="3">
    <source>
        <dbReference type="Google" id="ProtNLM"/>
    </source>
</evidence>
<organism evidence="1 2">
    <name type="scientific">Desulfuromonas acetoxidans (strain DSM 684 / 11070)</name>
    <dbReference type="NCBI Taxonomy" id="281689"/>
    <lineage>
        <taxon>Bacteria</taxon>
        <taxon>Pseudomonadati</taxon>
        <taxon>Thermodesulfobacteriota</taxon>
        <taxon>Desulfuromonadia</taxon>
        <taxon>Desulfuromonadales</taxon>
        <taxon>Desulfuromonadaceae</taxon>
        <taxon>Desulfuromonas</taxon>
    </lineage>
</organism>
<keyword evidence="2" id="KW-1185">Reference proteome</keyword>
<dbReference type="RefSeq" id="WP_006002101.1">
    <property type="nucleotide sequence ID" value="NZ_AAEW02000018.1"/>
</dbReference>
<reference evidence="1" key="2">
    <citation type="submission" date="2006-05" db="EMBL/GenBank/DDBJ databases">
        <title>Sequencing of the draft genome and assembly of Desulfuromonas acetoxidans DSM 684.</title>
        <authorList>
            <consortium name="US DOE Joint Genome Institute (JGI-PGF)"/>
            <person name="Copeland A."/>
            <person name="Lucas S."/>
            <person name="Lapidus A."/>
            <person name="Barry K."/>
            <person name="Detter J.C."/>
            <person name="Glavina del Rio T."/>
            <person name="Hammon N."/>
            <person name="Israni S."/>
            <person name="Dalin E."/>
            <person name="Tice H."/>
            <person name="Bruce D."/>
            <person name="Pitluck S."/>
            <person name="Richardson P."/>
        </authorList>
    </citation>
    <scope>NUCLEOTIDE SEQUENCE [LARGE SCALE GENOMIC DNA]</scope>
    <source>
        <strain evidence="1">DSM 684</strain>
    </source>
</reference>
<comment type="caution">
    <text evidence="1">The sequence shown here is derived from an EMBL/GenBank/DDBJ whole genome shotgun (WGS) entry which is preliminary data.</text>
</comment>
<evidence type="ECO:0000313" key="1">
    <source>
        <dbReference type="EMBL" id="EAT14752.1"/>
    </source>
</evidence>
<dbReference type="Pfam" id="PF09481">
    <property type="entry name" value="CRISPR_Cse1"/>
    <property type="match status" value="1"/>
</dbReference>
<proteinExistence type="predicted"/>
<dbReference type="AlphaFoldDB" id="Q1JX06"/>
<dbReference type="InterPro" id="IPR013381">
    <property type="entry name" value="CRISPR-assoc_prot_Cse1"/>
</dbReference>